<evidence type="ECO:0000313" key="3">
    <source>
        <dbReference type="EMBL" id="KAK4022070.1"/>
    </source>
</evidence>
<organism evidence="3 4">
    <name type="scientific">Daphnia magna</name>
    <dbReference type="NCBI Taxonomy" id="35525"/>
    <lineage>
        <taxon>Eukaryota</taxon>
        <taxon>Metazoa</taxon>
        <taxon>Ecdysozoa</taxon>
        <taxon>Arthropoda</taxon>
        <taxon>Crustacea</taxon>
        <taxon>Branchiopoda</taxon>
        <taxon>Diplostraca</taxon>
        <taxon>Cladocera</taxon>
        <taxon>Anomopoda</taxon>
        <taxon>Daphniidae</taxon>
        <taxon>Daphnia</taxon>
    </lineage>
</organism>
<keyword evidence="4" id="KW-1185">Reference proteome</keyword>
<dbReference type="InterPro" id="IPR003057">
    <property type="entry name" value="Invtbrt_color"/>
</dbReference>
<gene>
    <name evidence="3" type="ORF">OUZ56_007557</name>
</gene>
<sequence length="250" mass="28008">MYRNKCCSAIESSLQSFLLHLCNSMQHEGDNASWVYVQNNLTFLFNSIFNLIQLQAKMFSPLRQVVLLAGVIACINAAVVRNSRGACPPFTSKPDFDYLQYAGVWFEIEKIPVNFEEGMTCIRAIYDEIAPNVISVLNTAVLADGNLTDIYGSAYQPYPETEPGHLIVSFNARAGGADYYVLDTDYVTYAAVYNCFSIGEFKVEYAWILARANSLSPEELTFARNVFIANGVDISTFEPTYQDSKCVYFP</sequence>
<dbReference type="Proteomes" id="UP001234178">
    <property type="component" value="Unassembled WGS sequence"/>
</dbReference>
<name>A0ABR0AAA4_9CRUS</name>
<feature type="domain" description="Lipocalin/cytosolic fatty-acid binding" evidence="2">
    <location>
        <begin position="97"/>
        <end position="240"/>
    </location>
</feature>
<dbReference type="PRINTS" id="PR01273">
    <property type="entry name" value="INVTBRTCOLOR"/>
</dbReference>
<evidence type="ECO:0000256" key="1">
    <source>
        <dbReference type="ARBA" id="ARBA00023157"/>
    </source>
</evidence>
<dbReference type="EMBL" id="JAOYFB010000037">
    <property type="protein sequence ID" value="KAK4022070.1"/>
    <property type="molecule type" value="Genomic_DNA"/>
</dbReference>
<dbReference type="PROSITE" id="PS00213">
    <property type="entry name" value="LIPOCALIN"/>
    <property type="match status" value="1"/>
</dbReference>
<reference evidence="3 4" key="1">
    <citation type="journal article" date="2023" name="Nucleic Acids Res.">
        <title>The hologenome of Daphnia magna reveals possible DNA methylation and microbiome-mediated evolution of the host genome.</title>
        <authorList>
            <person name="Chaturvedi A."/>
            <person name="Li X."/>
            <person name="Dhandapani V."/>
            <person name="Marshall H."/>
            <person name="Kissane S."/>
            <person name="Cuenca-Cambronero M."/>
            <person name="Asole G."/>
            <person name="Calvet F."/>
            <person name="Ruiz-Romero M."/>
            <person name="Marangio P."/>
            <person name="Guigo R."/>
            <person name="Rago D."/>
            <person name="Mirbahai L."/>
            <person name="Eastwood N."/>
            <person name="Colbourne J.K."/>
            <person name="Zhou J."/>
            <person name="Mallon E."/>
            <person name="Orsini L."/>
        </authorList>
    </citation>
    <scope>NUCLEOTIDE SEQUENCE [LARGE SCALE GENOMIC DNA]</scope>
    <source>
        <strain evidence="3">LRV0_1</strain>
    </source>
</reference>
<dbReference type="CDD" id="cd19437">
    <property type="entry name" value="lipocalin_apoD-like"/>
    <property type="match status" value="1"/>
</dbReference>
<accession>A0ABR0AAA4</accession>
<protein>
    <recommendedName>
        <fullName evidence="2">Lipocalin/cytosolic fatty-acid binding domain-containing protein</fullName>
    </recommendedName>
</protein>
<comment type="caution">
    <text evidence="3">The sequence shown here is derived from an EMBL/GenBank/DDBJ whole genome shotgun (WGS) entry which is preliminary data.</text>
</comment>
<keyword evidence="1" id="KW-1015">Disulfide bond</keyword>
<proteinExistence type="predicted"/>
<dbReference type="PANTHER" id="PTHR10612">
    <property type="entry name" value="APOLIPOPROTEIN D"/>
    <property type="match status" value="1"/>
</dbReference>
<dbReference type="Gene3D" id="2.40.128.20">
    <property type="match status" value="1"/>
</dbReference>
<dbReference type="InterPro" id="IPR000566">
    <property type="entry name" value="Lipocln_cytosolic_FA-bd_dom"/>
</dbReference>
<dbReference type="InterPro" id="IPR022272">
    <property type="entry name" value="Lipocalin_CS"/>
</dbReference>
<evidence type="ECO:0000313" key="4">
    <source>
        <dbReference type="Proteomes" id="UP001234178"/>
    </source>
</evidence>
<dbReference type="Pfam" id="PF08212">
    <property type="entry name" value="Lipocalin_2"/>
    <property type="match status" value="1"/>
</dbReference>
<dbReference type="InterPro" id="IPR012674">
    <property type="entry name" value="Calycin"/>
</dbReference>
<dbReference type="SUPFAM" id="SSF50814">
    <property type="entry name" value="Lipocalins"/>
    <property type="match status" value="1"/>
</dbReference>
<dbReference type="PANTHER" id="PTHR10612:SF62">
    <property type="entry name" value="LIPOCALIN_CYTOSOLIC FATTY-ACID BINDING DOMAIN-CONTAINING PROTEIN"/>
    <property type="match status" value="1"/>
</dbReference>
<evidence type="ECO:0000259" key="2">
    <source>
        <dbReference type="Pfam" id="PF08212"/>
    </source>
</evidence>